<dbReference type="Gene3D" id="3.50.50.60">
    <property type="entry name" value="FAD/NAD(P)-binding domain"/>
    <property type="match status" value="2"/>
</dbReference>
<keyword evidence="8" id="KW-1185">Reference proteome</keyword>
<organism evidence="7 8">
    <name type="scientific">Fibroporia radiculosa</name>
    <dbReference type="NCBI Taxonomy" id="599839"/>
    <lineage>
        <taxon>Eukaryota</taxon>
        <taxon>Fungi</taxon>
        <taxon>Dikarya</taxon>
        <taxon>Basidiomycota</taxon>
        <taxon>Agaricomycotina</taxon>
        <taxon>Agaricomycetes</taxon>
        <taxon>Polyporales</taxon>
        <taxon>Fibroporiaceae</taxon>
        <taxon>Fibroporia</taxon>
    </lineage>
</organism>
<comment type="cofactor">
    <cofactor evidence="1">
        <name>FAD</name>
        <dbReference type="ChEBI" id="CHEBI:57692"/>
    </cofactor>
</comment>
<accession>J4IAI7</accession>
<dbReference type="PRINTS" id="PR00420">
    <property type="entry name" value="RNGMNOXGNASE"/>
</dbReference>
<dbReference type="EMBL" id="HE797096">
    <property type="protein sequence ID" value="CCM02981.1"/>
    <property type="molecule type" value="Genomic_DNA"/>
</dbReference>
<evidence type="ECO:0000313" key="7">
    <source>
        <dbReference type="EMBL" id="CCM02981.1"/>
    </source>
</evidence>
<dbReference type="InterPro" id="IPR038220">
    <property type="entry name" value="PHOX_C_sf"/>
</dbReference>
<protein>
    <recommendedName>
        <fullName evidence="6">FAD-binding domain-containing protein</fullName>
    </recommendedName>
</protein>
<keyword evidence="2" id="KW-0285">Flavoprotein</keyword>
<evidence type="ECO:0000256" key="1">
    <source>
        <dbReference type="ARBA" id="ARBA00001974"/>
    </source>
</evidence>
<feature type="domain" description="FAD-binding" evidence="6">
    <location>
        <begin position="98"/>
        <end position="447"/>
    </location>
</feature>
<dbReference type="RefSeq" id="XP_012182264.1">
    <property type="nucleotide sequence ID" value="XM_012326874.1"/>
</dbReference>
<dbReference type="SUPFAM" id="SSF51905">
    <property type="entry name" value="FAD/NAD(P)-binding domain"/>
    <property type="match status" value="1"/>
</dbReference>
<dbReference type="GeneID" id="24097892"/>
<keyword evidence="5" id="KW-0732">Signal</keyword>
<evidence type="ECO:0000256" key="5">
    <source>
        <dbReference type="SAM" id="SignalP"/>
    </source>
</evidence>
<feature type="chain" id="PRO_5003778842" description="FAD-binding domain-containing protein" evidence="5">
    <location>
        <begin position="22"/>
        <end position="658"/>
    </location>
</feature>
<dbReference type="InterPro" id="IPR002938">
    <property type="entry name" value="FAD-bd"/>
</dbReference>
<dbReference type="PANTHER" id="PTHR43004:SF19">
    <property type="entry name" value="BINDING MONOOXYGENASE, PUTATIVE (JCVI)-RELATED"/>
    <property type="match status" value="1"/>
</dbReference>
<evidence type="ECO:0000313" key="8">
    <source>
        <dbReference type="Proteomes" id="UP000006352"/>
    </source>
</evidence>
<dbReference type="InParanoid" id="J4IAI7"/>
<dbReference type="Gene3D" id="3.40.30.20">
    <property type="match status" value="1"/>
</dbReference>
<dbReference type="PANTHER" id="PTHR43004">
    <property type="entry name" value="TRK SYSTEM POTASSIUM UPTAKE PROTEIN"/>
    <property type="match status" value="1"/>
</dbReference>
<keyword evidence="3" id="KW-0274">FAD</keyword>
<dbReference type="GO" id="GO:0071949">
    <property type="term" value="F:FAD binding"/>
    <property type="evidence" value="ECO:0007669"/>
    <property type="project" value="InterPro"/>
</dbReference>
<dbReference type="HOGENOM" id="CLU_009665_20_3_1"/>
<gene>
    <name evidence="7" type="ORF">FIBRA_05096</name>
</gene>
<dbReference type="Pfam" id="PF01494">
    <property type="entry name" value="FAD_binding_3"/>
    <property type="match status" value="1"/>
</dbReference>
<dbReference type="Gene3D" id="3.30.70.2450">
    <property type="match status" value="1"/>
</dbReference>
<dbReference type="AlphaFoldDB" id="J4IAI7"/>
<dbReference type="GO" id="GO:0016709">
    <property type="term" value="F:oxidoreductase activity, acting on paired donors, with incorporation or reduction of molecular oxygen, NAD(P)H as one donor, and incorporation of one atom of oxygen"/>
    <property type="evidence" value="ECO:0007669"/>
    <property type="project" value="UniProtKB-ARBA"/>
</dbReference>
<reference evidence="7 8" key="1">
    <citation type="journal article" date="2012" name="Appl. Environ. Microbiol.">
        <title>Short-read sequencing for genomic analysis of the brown rot fungus Fibroporia radiculosa.</title>
        <authorList>
            <person name="Tang J.D."/>
            <person name="Perkins A.D."/>
            <person name="Sonstegard T.S."/>
            <person name="Schroeder S.G."/>
            <person name="Burgess S.C."/>
            <person name="Diehl S.V."/>
        </authorList>
    </citation>
    <scope>NUCLEOTIDE SEQUENCE [LARGE SCALE GENOMIC DNA]</scope>
    <source>
        <strain evidence="7 8">TFFH 294</strain>
    </source>
</reference>
<proteinExistence type="predicted"/>
<keyword evidence="4" id="KW-0560">Oxidoreductase</keyword>
<name>J4IAI7_9APHY</name>
<dbReference type="Proteomes" id="UP000006352">
    <property type="component" value="Unassembled WGS sequence"/>
</dbReference>
<evidence type="ECO:0000256" key="4">
    <source>
        <dbReference type="ARBA" id="ARBA00023002"/>
    </source>
</evidence>
<sequence length="658" mass="72968">MCMQMILTWNLVLVEKGLSNASLLETYTEERLPVIVAMLQKTTDILKKTIEANANTGSGDDKAWKLGGALKQLGANYRWSFIVVDERTPFVAWQHMATSVLVAGAGPAGLVAALTLCQNGVPVRIIEKEQRSRVGQRGAGIMARSMELYNFLGVLEDIQAKALPLVPMRIYKLPEGVEPITTFRLDEAVPPTPATPHTNILMLGQEHTEAILRAHLQKYGCHVELGTELCSFEQKPEHITAHIVKRDGDQETTETISCRWLIGADGARGIVRKSLKVAFHGEVRDERHHLVIGDVKIRGLDRKHWHSWGDMDSILIMLRATEDDDTFFCFIGGQIDRDKVVADRAELIRVFRVGTGRADIEVGEVKFLTNYKPHLRLADKFFDGRVFIAGDAAHVHSPFGGQGLNSSIQDAFNLSWKLSLVEKGLAKPSLLNTYGEERIPVISEMLKTSNELFDKAIHAKGDGSTSEEAWKRGGPLSQLGVNYRWSSIIVDERAHPEDEPLDPYGVHRCDADIVRAGERAPEAPGLIKVVANPEIDANHRQETTSLFRTFGTSYHTVLLFNHSNGQLGPITALLKMCPSWAIRSAIVYPHDSPFCPLIDGFNLAFIDRDGHAYTGYAVRRDMTIVIVRPDGVVGGIMWGAEGLKQYLTSVFTALDIDD</sequence>
<evidence type="ECO:0000256" key="2">
    <source>
        <dbReference type="ARBA" id="ARBA00022630"/>
    </source>
</evidence>
<evidence type="ECO:0000256" key="3">
    <source>
        <dbReference type="ARBA" id="ARBA00022827"/>
    </source>
</evidence>
<dbReference type="InterPro" id="IPR036188">
    <property type="entry name" value="FAD/NAD-bd_sf"/>
</dbReference>
<dbReference type="OrthoDB" id="2690153at2759"/>
<dbReference type="STRING" id="599839.J4IAI7"/>
<dbReference type="InterPro" id="IPR050641">
    <property type="entry name" value="RIFMO-like"/>
</dbReference>
<feature type="signal peptide" evidence="5">
    <location>
        <begin position="1"/>
        <end position="21"/>
    </location>
</feature>
<evidence type="ECO:0000259" key="6">
    <source>
        <dbReference type="Pfam" id="PF01494"/>
    </source>
</evidence>